<dbReference type="EMBL" id="SNZE01000002">
    <property type="protein sequence ID" value="TDR32711.1"/>
    <property type="molecule type" value="Genomic_DNA"/>
</dbReference>
<dbReference type="PANTHER" id="PTHR10210:SF41">
    <property type="entry name" value="RIBOSE-PHOSPHATE PYROPHOSPHOKINASE 1, CHLOROPLASTIC"/>
    <property type="match status" value="1"/>
</dbReference>
<keyword evidence="1 2" id="KW-0545">Nucleotide biosynthesis</keyword>
<dbReference type="SUPFAM" id="SSF53271">
    <property type="entry name" value="PRTase-like"/>
    <property type="match status" value="1"/>
</dbReference>
<evidence type="ECO:0000313" key="5">
    <source>
        <dbReference type="EMBL" id="TDR32711.1"/>
    </source>
</evidence>
<dbReference type="Gene3D" id="3.40.50.2020">
    <property type="match status" value="2"/>
</dbReference>
<dbReference type="NCBIfam" id="TIGR01251">
    <property type="entry name" value="ribP_PPkin"/>
    <property type="match status" value="1"/>
</dbReference>
<proteinExistence type="inferred from homology"/>
<accession>A0A4R6YAT6</accession>
<dbReference type="PANTHER" id="PTHR10210">
    <property type="entry name" value="RIBOSE-PHOSPHATE DIPHOSPHOKINASE FAMILY MEMBER"/>
    <property type="match status" value="1"/>
</dbReference>
<dbReference type="InterPro" id="IPR029099">
    <property type="entry name" value="Pribosyltran_N"/>
</dbReference>
<comment type="caution">
    <text evidence="5">The sequence shown here is derived from an EMBL/GenBank/DDBJ whole genome shotgun (WGS) entry which is preliminary data.</text>
</comment>
<dbReference type="GO" id="GO:0002189">
    <property type="term" value="C:ribose phosphate diphosphokinase complex"/>
    <property type="evidence" value="ECO:0007669"/>
    <property type="project" value="TreeGrafter"/>
</dbReference>
<dbReference type="GO" id="GO:0005737">
    <property type="term" value="C:cytoplasm"/>
    <property type="evidence" value="ECO:0007669"/>
    <property type="project" value="TreeGrafter"/>
</dbReference>
<dbReference type="InterPro" id="IPR005946">
    <property type="entry name" value="Rib-P_diPkinase"/>
</dbReference>
<keyword evidence="5" id="KW-0808">Transferase</keyword>
<name>A0A4R6YAT6_9BURK</name>
<dbReference type="InterPro" id="IPR000836">
    <property type="entry name" value="PRTase_dom"/>
</dbReference>
<dbReference type="OrthoDB" id="324294at2"/>
<evidence type="ECO:0000259" key="4">
    <source>
        <dbReference type="Pfam" id="PF13793"/>
    </source>
</evidence>
<dbReference type="Proteomes" id="UP000294480">
    <property type="component" value="Unassembled WGS sequence"/>
</dbReference>
<reference evidence="5 6" key="1">
    <citation type="submission" date="2019-03" db="EMBL/GenBank/DDBJ databases">
        <title>Genomic Encyclopedia of Type Strains, Phase IV (KMG-IV): sequencing the most valuable type-strain genomes for metagenomic binning, comparative biology and taxonomic classification.</title>
        <authorList>
            <person name="Goeker M."/>
        </authorList>
    </citation>
    <scope>NUCLEOTIDE SEQUENCE [LARGE SCALE GENOMIC DNA]</scope>
    <source>
        <strain evidence="5 6">DSM 102852</strain>
    </source>
</reference>
<protein>
    <submittedName>
        <fullName evidence="5">Ribose-phosphate pyrophosphokinase</fullName>
    </submittedName>
</protein>
<dbReference type="AlphaFoldDB" id="A0A4R6YAT6"/>
<dbReference type="GO" id="GO:0016301">
    <property type="term" value="F:kinase activity"/>
    <property type="evidence" value="ECO:0007669"/>
    <property type="project" value="UniProtKB-KW"/>
</dbReference>
<comment type="similarity">
    <text evidence="2">Belongs to the ribose-phosphate pyrophosphokinase family.</text>
</comment>
<dbReference type="GO" id="GO:0006015">
    <property type="term" value="P:5-phosphoribose 1-diphosphate biosynthetic process"/>
    <property type="evidence" value="ECO:0007669"/>
    <property type="project" value="TreeGrafter"/>
</dbReference>
<dbReference type="InterPro" id="IPR029057">
    <property type="entry name" value="PRTase-like"/>
</dbReference>
<dbReference type="GO" id="GO:0006164">
    <property type="term" value="P:purine nucleotide biosynthetic process"/>
    <property type="evidence" value="ECO:0007669"/>
    <property type="project" value="TreeGrafter"/>
</dbReference>
<dbReference type="GO" id="GO:0000287">
    <property type="term" value="F:magnesium ion binding"/>
    <property type="evidence" value="ECO:0007669"/>
    <property type="project" value="InterPro"/>
</dbReference>
<organism evidence="5 6">
    <name type="scientific">Hydromonas duriensis</name>
    <dbReference type="NCBI Taxonomy" id="1527608"/>
    <lineage>
        <taxon>Bacteria</taxon>
        <taxon>Pseudomonadati</taxon>
        <taxon>Pseudomonadota</taxon>
        <taxon>Betaproteobacteria</taxon>
        <taxon>Burkholderiales</taxon>
        <taxon>Burkholderiaceae</taxon>
        <taxon>Hydromonas</taxon>
    </lineage>
</organism>
<keyword evidence="5" id="KW-0418">Kinase</keyword>
<dbReference type="SMART" id="SM01400">
    <property type="entry name" value="Pribosyltran_N"/>
    <property type="match status" value="1"/>
</dbReference>
<dbReference type="RefSeq" id="WP_133618896.1">
    <property type="nucleotide sequence ID" value="NZ_SNZE01000002.1"/>
</dbReference>
<gene>
    <name evidence="5" type="ORF">DFR44_1027</name>
</gene>
<dbReference type="CDD" id="cd06223">
    <property type="entry name" value="PRTases_typeI"/>
    <property type="match status" value="1"/>
</dbReference>
<evidence type="ECO:0000256" key="1">
    <source>
        <dbReference type="ARBA" id="ARBA00022727"/>
    </source>
</evidence>
<feature type="domain" description="Ribose-phosphate pyrophosphokinase N-terminal" evidence="4">
    <location>
        <begin position="14"/>
        <end position="106"/>
    </location>
</feature>
<evidence type="ECO:0000259" key="3">
    <source>
        <dbReference type="Pfam" id="PF00156"/>
    </source>
</evidence>
<evidence type="ECO:0000256" key="2">
    <source>
        <dbReference type="RuleBase" id="RU004324"/>
    </source>
</evidence>
<feature type="domain" description="Phosphoribosyltransferase" evidence="3">
    <location>
        <begin position="144"/>
        <end position="241"/>
    </location>
</feature>
<evidence type="ECO:0000313" key="6">
    <source>
        <dbReference type="Proteomes" id="UP000294480"/>
    </source>
</evidence>
<dbReference type="Pfam" id="PF00156">
    <property type="entry name" value="Pribosyltran"/>
    <property type="match status" value="1"/>
</dbReference>
<dbReference type="Pfam" id="PF13793">
    <property type="entry name" value="Pribosyltran_N"/>
    <property type="match status" value="1"/>
</dbReference>
<keyword evidence="6" id="KW-1185">Reference proteome</keyword>
<sequence length="287" mass="32006">MNSSIKVSWSENNRILDVQYSEFSGGERHVQIGLLPEQPIQTVNIQANIRSSNDLMDYLLLENALFQHNPDIAINLEIPYLPYARQDRVCAVGQAFSMQLMAEMLRLRPKKSVTVWDCHSSVGSQLLDAINIESWQIIGNSPELVDVLQDTNTVLICPDKGAKPRSEAIARAFDLKQIVFCEKKRDPVSGKILETTVLTDDLSGKTAVITDDICDGGMTFIGIAQALRKIGCAHIVLYVTHGIFSKGLSVFEGLIDRIYTTDSFSHNMSQSSIKLTVINFKNINFKK</sequence>
<dbReference type="GO" id="GO:0004749">
    <property type="term" value="F:ribose phosphate diphosphokinase activity"/>
    <property type="evidence" value="ECO:0007669"/>
    <property type="project" value="TreeGrafter"/>
</dbReference>